<dbReference type="Proteomes" id="UP000503447">
    <property type="component" value="Chromosome"/>
</dbReference>
<accession>A0A6M5YYE7</accession>
<dbReference type="KEGG" id="ftj:FTUN_6090"/>
<organism evidence="1 2">
    <name type="scientific">Frigoriglobus tundricola</name>
    <dbReference type="NCBI Taxonomy" id="2774151"/>
    <lineage>
        <taxon>Bacteria</taxon>
        <taxon>Pseudomonadati</taxon>
        <taxon>Planctomycetota</taxon>
        <taxon>Planctomycetia</taxon>
        <taxon>Gemmatales</taxon>
        <taxon>Gemmataceae</taxon>
        <taxon>Frigoriglobus</taxon>
    </lineage>
</organism>
<dbReference type="AlphaFoldDB" id="A0A6M5YYE7"/>
<protein>
    <submittedName>
        <fullName evidence="1">Uncharacterized protein</fullName>
    </submittedName>
</protein>
<proteinExistence type="predicted"/>
<evidence type="ECO:0000313" key="1">
    <source>
        <dbReference type="EMBL" id="QJW98500.1"/>
    </source>
</evidence>
<dbReference type="EMBL" id="CP053452">
    <property type="protein sequence ID" value="QJW98500.1"/>
    <property type="molecule type" value="Genomic_DNA"/>
</dbReference>
<name>A0A6M5YYE7_9BACT</name>
<reference evidence="2" key="1">
    <citation type="submission" date="2020-05" db="EMBL/GenBank/DDBJ databases">
        <title>Frigoriglobus tundricola gen. nov., sp. nov., a psychrotolerant cellulolytic planctomycete of the family Gemmataceae with two divergent copies of 16S rRNA gene.</title>
        <authorList>
            <person name="Kulichevskaya I.S."/>
            <person name="Ivanova A.A."/>
            <person name="Naumoff D.G."/>
            <person name="Beletsky A.V."/>
            <person name="Rijpstra W.I.C."/>
            <person name="Sinninghe Damste J.S."/>
            <person name="Mardanov A.V."/>
            <person name="Ravin N.V."/>
            <person name="Dedysh S.N."/>
        </authorList>
    </citation>
    <scope>NUCLEOTIDE SEQUENCE [LARGE SCALE GENOMIC DNA]</scope>
    <source>
        <strain evidence="2">PL17</strain>
    </source>
</reference>
<evidence type="ECO:0000313" key="2">
    <source>
        <dbReference type="Proteomes" id="UP000503447"/>
    </source>
</evidence>
<gene>
    <name evidence="1" type="ORF">FTUN_6090</name>
</gene>
<sequence length="67" mass="7526">MFTEKSADESRFAERKLAFLTDAIQNASNPPHATNQFDWIGRVVPGFAVSRLQIGLGDGHETTHVWR</sequence>
<keyword evidence="2" id="KW-1185">Reference proteome</keyword>